<sequence>MPKNRPNRHERNKAKAAEASQQHQEDVEMQMNIDNAAEQELAIQPANQLTSTLFLDFGGSTDDGQQYVTSLLNKENTGSWDATDQAFNAIEATSAGEYASKTAGSIGTVNFQLQRHEHEIMVNEHMGNENRIAIDQMREDIKTERGNVRACQKFVADFEKDLKTLQNNVETMQEEFKLFRRATEVHSEKVQKQFEVMNHENKIQSLVLQSIAKSVTGKDDEEMEQASFPKSTRSQNWINQLRLEAVQL</sequence>
<gene>
    <name evidence="3" type="ORF">SLS63_005439</name>
</gene>
<name>A0ABR1PAT2_DIAER</name>
<keyword evidence="1" id="KW-0175">Coiled coil</keyword>
<evidence type="ECO:0000256" key="2">
    <source>
        <dbReference type="SAM" id="MobiDB-lite"/>
    </source>
</evidence>
<dbReference type="Proteomes" id="UP001430848">
    <property type="component" value="Unassembled WGS sequence"/>
</dbReference>
<evidence type="ECO:0000313" key="3">
    <source>
        <dbReference type="EMBL" id="KAK7731164.1"/>
    </source>
</evidence>
<comment type="caution">
    <text evidence="3">The sequence shown here is derived from an EMBL/GenBank/DDBJ whole genome shotgun (WGS) entry which is preliminary data.</text>
</comment>
<reference evidence="3 4" key="1">
    <citation type="submission" date="2024-02" db="EMBL/GenBank/DDBJ databases">
        <title>De novo assembly and annotation of 12 fungi associated with fruit tree decline syndrome in Ontario, Canada.</title>
        <authorList>
            <person name="Sulman M."/>
            <person name="Ellouze W."/>
            <person name="Ilyukhin E."/>
        </authorList>
    </citation>
    <scope>NUCLEOTIDE SEQUENCE [LARGE SCALE GENOMIC DNA]</scope>
    <source>
        <strain evidence="3 4">M169</strain>
    </source>
</reference>
<organism evidence="3 4">
    <name type="scientific">Diaporthe eres</name>
    <name type="common">Phomopsis oblonga</name>
    <dbReference type="NCBI Taxonomy" id="83184"/>
    <lineage>
        <taxon>Eukaryota</taxon>
        <taxon>Fungi</taxon>
        <taxon>Dikarya</taxon>
        <taxon>Ascomycota</taxon>
        <taxon>Pezizomycotina</taxon>
        <taxon>Sordariomycetes</taxon>
        <taxon>Sordariomycetidae</taxon>
        <taxon>Diaporthales</taxon>
        <taxon>Diaporthaceae</taxon>
        <taxon>Diaporthe</taxon>
        <taxon>Diaporthe eres species complex</taxon>
    </lineage>
</organism>
<proteinExistence type="predicted"/>
<evidence type="ECO:0000313" key="4">
    <source>
        <dbReference type="Proteomes" id="UP001430848"/>
    </source>
</evidence>
<dbReference type="EMBL" id="JAKNSF020000023">
    <property type="protein sequence ID" value="KAK7731164.1"/>
    <property type="molecule type" value="Genomic_DNA"/>
</dbReference>
<protein>
    <submittedName>
        <fullName evidence="3">Uncharacterized protein</fullName>
    </submittedName>
</protein>
<feature type="coiled-coil region" evidence="1">
    <location>
        <begin position="155"/>
        <end position="182"/>
    </location>
</feature>
<feature type="region of interest" description="Disordered" evidence="2">
    <location>
        <begin position="1"/>
        <end position="26"/>
    </location>
</feature>
<feature type="compositionally biased region" description="Basic and acidic residues" evidence="2">
    <location>
        <begin position="7"/>
        <end position="16"/>
    </location>
</feature>
<keyword evidence="4" id="KW-1185">Reference proteome</keyword>
<accession>A0ABR1PAT2</accession>
<evidence type="ECO:0000256" key="1">
    <source>
        <dbReference type="SAM" id="Coils"/>
    </source>
</evidence>